<evidence type="ECO:0000313" key="21">
    <source>
        <dbReference type="EMBL" id="QNV11918.1"/>
    </source>
</evidence>
<keyword evidence="5 17" id="KW-0813">Transport</keyword>
<evidence type="ECO:0000256" key="1">
    <source>
        <dbReference type="ARBA" id="ARBA00003257"/>
    </source>
</evidence>
<dbReference type="InterPro" id="IPR010934">
    <property type="entry name" value="NADH_DH_su5_C"/>
</dbReference>
<dbReference type="GO" id="GO:0003954">
    <property type="term" value="F:NADH dehydrogenase activity"/>
    <property type="evidence" value="ECO:0007669"/>
    <property type="project" value="TreeGrafter"/>
</dbReference>
<sequence>MMNLFYTTIILSSIPFIISLTLLYLNMFISLEIPIMNISSFNISLSMLLDWMSCLFLSTVMFISSMIMLFSMFYMPQKEHKQFSSILMTFIISMSLLILSDNSFFILLGWDGLGLSSYILVIYYQNFSSAASGTITIMSNRLGDIMILLSIAITTSSMNWNFSMNEEFSKLSLMMLLIAAISKSAQFPFSAWLPAAMAAPTPISALVHSSTLVTAGVYLLLRIMNSIHPSSMFILAMISSITMIYASLSANWEQDMKKIIALSTLSQIAMMMFAISMKSTSLAFFHLITHALFKSTMFLCAGILIHNSSYQDMRMMGLNMMNSPSTSTIMGVATLALMGIPFTSGFFSKDSIIEFLLSSKMNSILAITMIFSVGLTAAYSIRLINFSNKLLMKSKKEIIHHSNKAAIPSISLMAPFSIFLGSSMAWSSSPHQIFILPYTLKFSIPITLIMGLILGLSMNFKSKHFNKMGNPSISLWFSHILSTAPFPKFSKLMSISFKNDNSWQETYGPQGTFLLNKNSSSIPTHMMTSMMFILLILILSPLFVMYL</sequence>
<keyword evidence="9" id="KW-1278">Translocase</keyword>
<evidence type="ECO:0000256" key="15">
    <source>
        <dbReference type="ARBA" id="ARBA00023136"/>
    </source>
</evidence>
<evidence type="ECO:0000256" key="14">
    <source>
        <dbReference type="ARBA" id="ARBA00023128"/>
    </source>
</evidence>
<evidence type="ECO:0000256" key="4">
    <source>
        <dbReference type="ARBA" id="ARBA00021096"/>
    </source>
</evidence>
<evidence type="ECO:0000256" key="13">
    <source>
        <dbReference type="ARBA" id="ARBA00023075"/>
    </source>
</evidence>
<keyword evidence="13 17" id="KW-0830">Ubiquinone</keyword>
<comment type="function">
    <text evidence="1">Core subunit of the mitochondrial membrane respiratory chain NADH dehydrogenase (Complex I) that is believed to belong to the minimal assembly required for catalysis. Complex I functions in the transfer of electrons from NADH to the respiratory chain. The immediate electron acceptor for the enzyme is believed to be ubiquinone.</text>
</comment>
<feature type="transmembrane region" description="Helical" evidence="17">
    <location>
        <begin position="82"/>
        <end position="99"/>
    </location>
</feature>
<evidence type="ECO:0000256" key="5">
    <source>
        <dbReference type="ARBA" id="ARBA00022448"/>
    </source>
</evidence>
<dbReference type="GO" id="GO:0005743">
    <property type="term" value="C:mitochondrial inner membrane"/>
    <property type="evidence" value="ECO:0007669"/>
    <property type="project" value="UniProtKB-SubCell"/>
</dbReference>
<comment type="catalytic activity">
    <reaction evidence="16 17">
        <text>a ubiquinone + NADH + 5 H(+)(in) = a ubiquinol + NAD(+) + 4 H(+)(out)</text>
        <dbReference type="Rhea" id="RHEA:29091"/>
        <dbReference type="Rhea" id="RHEA-COMP:9565"/>
        <dbReference type="Rhea" id="RHEA-COMP:9566"/>
        <dbReference type="ChEBI" id="CHEBI:15378"/>
        <dbReference type="ChEBI" id="CHEBI:16389"/>
        <dbReference type="ChEBI" id="CHEBI:17976"/>
        <dbReference type="ChEBI" id="CHEBI:57540"/>
        <dbReference type="ChEBI" id="CHEBI:57945"/>
        <dbReference type="EC" id="7.1.1.2"/>
    </reaction>
</comment>
<evidence type="ECO:0000256" key="2">
    <source>
        <dbReference type="ARBA" id="ARBA00004448"/>
    </source>
</evidence>
<keyword evidence="15 17" id="KW-0472">Membrane</keyword>
<feature type="transmembrane region" description="Helical" evidence="17">
    <location>
        <begin position="145"/>
        <end position="162"/>
    </location>
</feature>
<keyword evidence="7 17" id="KW-0812">Transmembrane</keyword>
<evidence type="ECO:0000256" key="16">
    <source>
        <dbReference type="ARBA" id="ARBA00049551"/>
    </source>
</evidence>
<comment type="similarity">
    <text evidence="17">Belongs to the complex I subunit 5 family.</text>
</comment>
<organism evidence="21">
    <name type="scientific">Pisaura mirabilis</name>
    <dbReference type="NCBI Taxonomy" id="1155755"/>
    <lineage>
        <taxon>Eukaryota</taxon>
        <taxon>Metazoa</taxon>
        <taxon>Ecdysozoa</taxon>
        <taxon>Arthropoda</taxon>
        <taxon>Chelicerata</taxon>
        <taxon>Arachnida</taxon>
        <taxon>Araneae</taxon>
        <taxon>Araneomorphae</taxon>
        <taxon>Entelegynae</taxon>
        <taxon>Lycosoidea</taxon>
        <taxon>Pisauridae</taxon>
        <taxon>Pisaura</taxon>
    </lineage>
</organism>
<evidence type="ECO:0000259" key="20">
    <source>
        <dbReference type="Pfam" id="PF06455"/>
    </source>
</evidence>
<feature type="domain" description="NADH-Ubiquinone oxidoreductase (complex I) chain 5 N-terminal" evidence="19">
    <location>
        <begin position="36"/>
        <end position="80"/>
    </location>
</feature>
<keyword evidence="10" id="KW-0249">Electron transport</keyword>
<evidence type="ECO:0000256" key="8">
    <source>
        <dbReference type="ARBA" id="ARBA00022792"/>
    </source>
</evidence>
<dbReference type="InterPro" id="IPR001516">
    <property type="entry name" value="Proton_antipo_N"/>
</dbReference>
<dbReference type="AlphaFoldDB" id="A0A7M4C8S3"/>
<evidence type="ECO:0000259" key="18">
    <source>
        <dbReference type="Pfam" id="PF00361"/>
    </source>
</evidence>
<feature type="domain" description="NADH:quinone oxidoreductase/Mrp antiporter transmembrane" evidence="18">
    <location>
        <begin position="101"/>
        <end position="370"/>
    </location>
</feature>
<keyword evidence="11 17" id="KW-1133">Transmembrane helix</keyword>
<dbReference type="PANTHER" id="PTHR42829">
    <property type="entry name" value="NADH-UBIQUINONE OXIDOREDUCTASE CHAIN 5"/>
    <property type="match status" value="1"/>
</dbReference>
<dbReference type="Pfam" id="PF06455">
    <property type="entry name" value="NADH5_C"/>
    <property type="match status" value="1"/>
</dbReference>
<evidence type="ECO:0000256" key="17">
    <source>
        <dbReference type="RuleBase" id="RU003404"/>
    </source>
</evidence>
<feature type="transmembrane region" description="Helical" evidence="17">
    <location>
        <begin position="283"/>
        <end position="305"/>
    </location>
</feature>
<dbReference type="Pfam" id="PF00361">
    <property type="entry name" value="Proton_antipo_M"/>
    <property type="match status" value="1"/>
</dbReference>
<evidence type="ECO:0000256" key="9">
    <source>
        <dbReference type="ARBA" id="ARBA00022967"/>
    </source>
</evidence>
<evidence type="ECO:0000256" key="6">
    <source>
        <dbReference type="ARBA" id="ARBA00022660"/>
    </source>
</evidence>
<feature type="transmembrane region" description="Helical" evidence="17">
    <location>
        <begin position="438"/>
        <end position="458"/>
    </location>
</feature>
<gene>
    <name evidence="21" type="primary">ND5</name>
</gene>
<feature type="transmembrane region" description="Helical" evidence="17">
    <location>
        <begin position="405"/>
        <end position="426"/>
    </location>
</feature>
<protein>
    <recommendedName>
        <fullName evidence="4 17">NADH-ubiquinone oxidoreductase chain 5</fullName>
        <ecNumber evidence="3 17">7.1.1.2</ecNumber>
    </recommendedName>
</protein>
<dbReference type="EMBL" id="MT862414">
    <property type="protein sequence ID" value="QNV11918.1"/>
    <property type="molecule type" value="Genomic_DNA"/>
</dbReference>
<feature type="domain" description="NADH dehydrogenase subunit 5 C-terminal" evidence="20">
    <location>
        <begin position="379"/>
        <end position="546"/>
    </location>
</feature>
<dbReference type="PANTHER" id="PTHR42829:SF2">
    <property type="entry name" value="NADH-UBIQUINONE OXIDOREDUCTASE CHAIN 5"/>
    <property type="match status" value="1"/>
</dbReference>
<evidence type="ECO:0000256" key="10">
    <source>
        <dbReference type="ARBA" id="ARBA00022982"/>
    </source>
</evidence>
<dbReference type="GO" id="GO:0015990">
    <property type="term" value="P:electron transport coupled proton transport"/>
    <property type="evidence" value="ECO:0007669"/>
    <property type="project" value="TreeGrafter"/>
</dbReference>
<feature type="transmembrane region" description="Helical" evidence="17">
    <location>
        <begin position="260"/>
        <end position="277"/>
    </location>
</feature>
<keyword evidence="8" id="KW-0999">Mitochondrion inner membrane</keyword>
<evidence type="ECO:0000256" key="12">
    <source>
        <dbReference type="ARBA" id="ARBA00023027"/>
    </source>
</evidence>
<comment type="subcellular location">
    <subcellularLocation>
        <location evidence="2">Mitochondrion inner membrane</location>
        <topology evidence="2">Multi-pass membrane protein</topology>
    </subcellularLocation>
</comment>
<feature type="transmembrane region" description="Helical" evidence="17">
    <location>
        <begin position="526"/>
        <end position="546"/>
    </location>
</feature>
<feature type="transmembrane region" description="Helical" evidence="17">
    <location>
        <begin position="364"/>
        <end position="384"/>
    </location>
</feature>
<dbReference type="GO" id="GO:0008137">
    <property type="term" value="F:NADH dehydrogenase (ubiquinone) activity"/>
    <property type="evidence" value="ECO:0007669"/>
    <property type="project" value="UniProtKB-EC"/>
</dbReference>
<feature type="transmembrane region" description="Helical" evidence="17">
    <location>
        <begin position="230"/>
        <end position="248"/>
    </location>
</feature>
<feature type="transmembrane region" description="Helical" evidence="17">
    <location>
        <begin position="49"/>
        <end position="70"/>
    </location>
</feature>
<keyword evidence="12 17" id="KW-0520">NAD</keyword>
<proteinExistence type="inferred from homology"/>
<reference evidence="21" key="1">
    <citation type="submission" date="2020-08" db="EMBL/GenBank/DDBJ databases">
        <title>DNAmark Project.</title>
        <authorList>
            <person name="Leerhoei F."/>
        </authorList>
    </citation>
    <scope>NUCLEOTIDE SEQUENCE</scope>
    <source>
        <strain evidence="21">DM573</strain>
    </source>
</reference>
<evidence type="ECO:0000256" key="3">
    <source>
        <dbReference type="ARBA" id="ARBA00012944"/>
    </source>
</evidence>
<evidence type="ECO:0000256" key="7">
    <source>
        <dbReference type="ARBA" id="ARBA00022692"/>
    </source>
</evidence>
<keyword evidence="14 17" id="KW-0496">Mitochondrion</keyword>
<feature type="transmembrane region" description="Helical" evidence="17">
    <location>
        <begin position="205"/>
        <end position="224"/>
    </location>
</feature>
<accession>A0A7M4C8S3</accession>
<name>A0A7M4C8S3_9ARAC</name>
<feature type="transmembrane region" description="Helical" evidence="17">
    <location>
        <begin position="326"/>
        <end position="344"/>
    </location>
</feature>
<dbReference type="Pfam" id="PF00662">
    <property type="entry name" value="Proton_antipo_N"/>
    <property type="match status" value="1"/>
</dbReference>
<keyword evidence="6" id="KW-0679">Respiratory chain</keyword>
<dbReference type="InterPro" id="IPR003945">
    <property type="entry name" value="NU5C-like"/>
</dbReference>
<geneLocation type="mitochondrion" evidence="21"/>
<feature type="transmembrane region" description="Helical" evidence="17">
    <location>
        <begin position="105"/>
        <end position="124"/>
    </location>
</feature>
<dbReference type="GO" id="GO:0042773">
    <property type="term" value="P:ATP synthesis coupled electron transport"/>
    <property type="evidence" value="ECO:0007669"/>
    <property type="project" value="InterPro"/>
</dbReference>
<evidence type="ECO:0000259" key="19">
    <source>
        <dbReference type="Pfam" id="PF00662"/>
    </source>
</evidence>
<feature type="transmembrane region" description="Helical" evidence="17">
    <location>
        <begin position="174"/>
        <end position="193"/>
    </location>
</feature>
<evidence type="ECO:0000256" key="11">
    <source>
        <dbReference type="ARBA" id="ARBA00022989"/>
    </source>
</evidence>
<dbReference type="InterPro" id="IPR001750">
    <property type="entry name" value="ND/Mrp_TM"/>
</dbReference>
<dbReference type="PRINTS" id="PR01434">
    <property type="entry name" value="NADHDHGNASE5"/>
</dbReference>
<dbReference type="EC" id="7.1.1.2" evidence="3 17"/>
<feature type="transmembrane region" description="Helical" evidence="17">
    <location>
        <begin position="7"/>
        <end position="29"/>
    </location>
</feature>
<comment type="function">
    <text evidence="17">Core subunit of the mitochondrial membrane respiratory chain NADH dehydrogenase (Complex I) which catalyzes electron transfer from NADH through the respiratory chain, using ubiquinone as an electron acceptor. Essential for the catalytic activity and assembly of complex I.</text>
</comment>